<protein>
    <recommendedName>
        <fullName evidence="3">DUF370 domain-containing protein</fullName>
    </recommendedName>
</protein>
<dbReference type="RefSeq" id="WP_129976230.1">
    <property type="nucleotide sequence ID" value="NZ_WWVV01000029.1"/>
</dbReference>
<name>A0ABW9X8S8_9FIRM</name>
<keyword evidence="2" id="KW-1185">Reference proteome</keyword>
<sequence length="96" mass="10664">MKKYEIISMMDDNSSIVTGVAYIGTTADIKALCKSIRRASEKESTNLYFLFCGAQKFSENKQVYGLVISDDDTVTIITSDTFAMMLVSGELKEVRS</sequence>
<comment type="caution">
    <text evidence="1">The sequence shown here is derived from an EMBL/GenBank/DDBJ whole genome shotgun (WGS) entry which is preliminary data.</text>
</comment>
<proteinExistence type="predicted"/>
<dbReference type="EMBL" id="WWVW01000053">
    <property type="protein sequence ID" value="MZL78956.1"/>
    <property type="molecule type" value="Genomic_DNA"/>
</dbReference>
<evidence type="ECO:0000313" key="2">
    <source>
        <dbReference type="Proteomes" id="UP000452293"/>
    </source>
</evidence>
<gene>
    <name evidence="1" type="ORF">GT718_16805</name>
</gene>
<organism evidence="1 2">
    <name type="scientific">Blautia massiliensis</name>
    <name type="common">ex Durand et al. 2017</name>
    <dbReference type="NCBI Taxonomy" id="1737424"/>
    <lineage>
        <taxon>Bacteria</taxon>
        <taxon>Bacillati</taxon>
        <taxon>Bacillota</taxon>
        <taxon>Clostridia</taxon>
        <taxon>Lachnospirales</taxon>
        <taxon>Lachnospiraceae</taxon>
        <taxon>Blautia</taxon>
    </lineage>
</organism>
<evidence type="ECO:0008006" key="3">
    <source>
        <dbReference type="Google" id="ProtNLM"/>
    </source>
</evidence>
<accession>A0ABW9X8S8</accession>
<evidence type="ECO:0000313" key="1">
    <source>
        <dbReference type="EMBL" id="MZL78956.1"/>
    </source>
</evidence>
<reference evidence="1 2" key="1">
    <citation type="journal article" date="2019" name="Nat. Med.">
        <title>A library of human gut bacterial isolates paired with longitudinal multiomics data enables mechanistic microbiome research.</title>
        <authorList>
            <person name="Poyet M."/>
            <person name="Groussin M."/>
            <person name="Gibbons S.M."/>
            <person name="Avila-Pacheco J."/>
            <person name="Jiang X."/>
            <person name="Kearney S.M."/>
            <person name="Perrotta A.R."/>
            <person name="Berdy B."/>
            <person name="Zhao S."/>
            <person name="Lieberman T.D."/>
            <person name="Swanson P.K."/>
            <person name="Smith M."/>
            <person name="Roesemann S."/>
            <person name="Alexander J.E."/>
            <person name="Rich S.A."/>
            <person name="Livny J."/>
            <person name="Vlamakis H."/>
            <person name="Clish C."/>
            <person name="Bullock K."/>
            <person name="Deik A."/>
            <person name="Scott J."/>
            <person name="Pierce K.A."/>
            <person name="Xavier R.J."/>
            <person name="Alm E.J."/>
        </authorList>
    </citation>
    <scope>NUCLEOTIDE SEQUENCE [LARGE SCALE GENOMIC DNA]</scope>
    <source>
        <strain evidence="1 2">BIOML-A1</strain>
    </source>
</reference>
<dbReference type="Proteomes" id="UP000452293">
    <property type="component" value="Unassembled WGS sequence"/>
</dbReference>